<dbReference type="AlphaFoldDB" id="A0AA35XAD2"/>
<dbReference type="InterPro" id="IPR036922">
    <property type="entry name" value="Rieske_2Fe-2S_sf"/>
</dbReference>
<dbReference type="PANTHER" id="PTHR10134">
    <property type="entry name" value="CYTOCHROME B-C1 COMPLEX SUBUNIT RIESKE, MITOCHONDRIAL"/>
    <property type="match status" value="1"/>
</dbReference>
<dbReference type="InterPro" id="IPR017941">
    <property type="entry name" value="Rieske_2Fe-2S"/>
</dbReference>
<dbReference type="GO" id="GO:0051537">
    <property type="term" value="F:2 iron, 2 sulfur cluster binding"/>
    <property type="evidence" value="ECO:0007669"/>
    <property type="project" value="UniProtKB-KW"/>
</dbReference>
<dbReference type="SUPFAM" id="SSF50022">
    <property type="entry name" value="ISP domain"/>
    <property type="match status" value="1"/>
</dbReference>
<dbReference type="GO" id="GO:0005743">
    <property type="term" value="C:mitochondrial inner membrane"/>
    <property type="evidence" value="ECO:0007669"/>
    <property type="project" value="UniProtKB-SubCell"/>
</dbReference>
<gene>
    <name evidence="14" type="ORF">GBAR_LOCUS24522</name>
</gene>
<evidence type="ECO:0000256" key="2">
    <source>
        <dbReference type="ARBA" id="ARBA00010651"/>
    </source>
</evidence>
<evidence type="ECO:0000256" key="7">
    <source>
        <dbReference type="ARBA" id="ARBA00023004"/>
    </source>
</evidence>
<accession>A0AA35XAD2</accession>
<evidence type="ECO:0000313" key="15">
    <source>
        <dbReference type="Proteomes" id="UP001174909"/>
    </source>
</evidence>
<comment type="miscellaneous">
    <text evidence="11">The Rieske protein is a high potential 2Fe-2S protein.</text>
</comment>
<evidence type="ECO:0000256" key="8">
    <source>
        <dbReference type="ARBA" id="ARBA00023014"/>
    </source>
</evidence>
<dbReference type="Gene3D" id="2.102.10.10">
    <property type="entry name" value="Rieske [2Fe-2S] iron-sulphur domain"/>
    <property type="match status" value="1"/>
</dbReference>
<keyword evidence="12" id="KW-0679">Respiratory chain</keyword>
<comment type="catalytic activity">
    <reaction evidence="11">
        <text>a quinol + 2 Fe(III)-[cytochrome c](out) = a quinone + 2 Fe(II)-[cytochrome c](out) + 2 H(+)(out)</text>
        <dbReference type="Rhea" id="RHEA:11484"/>
        <dbReference type="Rhea" id="RHEA-COMP:10350"/>
        <dbReference type="Rhea" id="RHEA-COMP:14399"/>
        <dbReference type="ChEBI" id="CHEBI:15378"/>
        <dbReference type="ChEBI" id="CHEBI:24646"/>
        <dbReference type="ChEBI" id="CHEBI:29033"/>
        <dbReference type="ChEBI" id="CHEBI:29034"/>
        <dbReference type="ChEBI" id="CHEBI:132124"/>
        <dbReference type="EC" id="7.1.1.8"/>
    </reaction>
</comment>
<dbReference type="FunFam" id="2.102.10.10:FF:000001">
    <property type="entry name" value="Cytochrome b-c1 complex subunit Rieske, mitochondrial"/>
    <property type="match status" value="1"/>
</dbReference>
<protein>
    <recommendedName>
        <fullName evidence="11">Cytochrome b-c1 complex subunit Rieske, mitochondrial</fullName>
        <ecNumber evidence="11">7.1.1.8</ecNumber>
    </recommendedName>
</protein>
<evidence type="ECO:0000256" key="11">
    <source>
        <dbReference type="RuleBase" id="RU004494"/>
    </source>
</evidence>
<keyword evidence="4" id="KW-0001">2Fe-2S</keyword>
<keyword evidence="10" id="KW-1015">Disulfide bond</keyword>
<dbReference type="CDD" id="cd03470">
    <property type="entry name" value="Rieske_cytochrome_bc1"/>
    <property type="match status" value="1"/>
</dbReference>
<keyword evidence="8" id="KW-0411">Iron-sulfur</keyword>
<evidence type="ECO:0000256" key="10">
    <source>
        <dbReference type="ARBA" id="ARBA00023157"/>
    </source>
</evidence>
<dbReference type="Pfam" id="PF02921">
    <property type="entry name" value="UCR_TM"/>
    <property type="match status" value="1"/>
</dbReference>
<evidence type="ECO:0000256" key="12">
    <source>
        <dbReference type="RuleBase" id="RU004495"/>
    </source>
</evidence>
<dbReference type="Gene3D" id="1.20.5.270">
    <property type="entry name" value="Ubiquinol cytochrome reductase, transmembrane domain"/>
    <property type="match status" value="1"/>
</dbReference>
<keyword evidence="11" id="KW-0249">Electron transport</keyword>
<keyword evidence="5" id="KW-0479">Metal-binding</keyword>
<sequence>MYVRSLVRTLQRCRSLTAGGVPAAAFRGATAAVTTTRGAHTDLPVPDFSAYRNSYADKPNEASSRGELGKRAAAYMVLGGGLAAGMVPTKDAIVGLLSTMSPSADVLAMATIEVDLSAIPEGKNVVLKWQGKPLFVRHRTAEEIDAAKNVDLSTLRDPQADDARVQRDQWMILIGVCTHLGCVPIANAGEYGGYFCPCHGSHYDTSGRIRKGPAPLNLAVPKYKFETDTSLVVG</sequence>
<dbReference type="Proteomes" id="UP001174909">
    <property type="component" value="Unassembled WGS sequence"/>
</dbReference>
<dbReference type="InterPro" id="IPR006317">
    <property type="entry name" value="Ubiquinol_cyt_c_Rdtase_Fe-S-su"/>
</dbReference>
<evidence type="ECO:0000256" key="5">
    <source>
        <dbReference type="ARBA" id="ARBA00022723"/>
    </source>
</evidence>
<evidence type="ECO:0000256" key="3">
    <source>
        <dbReference type="ARBA" id="ARBA00022692"/>
    </source>
</evidence>
<evidence type="ECO:0000256" key="9">
    <source>
        <dbReference type="ARBA" id="ARBA00023136"/>
    </source>
</evidence>
<comment type="cofactor">
    <cofactor evidence="11">
        <name>[2Fe-2S] cluster</name>
        <dbReference type="ChEBI" id="CHEBI:190135"/>
    </cofactor>
    <text evidence="11">Binds 1 [2Fe-2S] cluster per subunit.</text>
</comment>
<dbReference type="GO" id="GO:0008121">
    <property type="term" value="F:quinol-cytochrome-c reductase activity"/>
    <property type="evidence" value="ECO:0007669"/>
    <property type="project" value="UniProtKB-EC"/>
</dbReference>
<keyword evidence="9" id="KW-0472">Membrane</keyword>
<name>A0AA35XAD2_GEOBA</name>
<evidence type="ECO:0000256" key="1">
    <source>
        <dbReference type="ARBA" id="ARBA00004167"/>
    </source>
</evidence>
<dbReference type="InterPro" id="IPR005805">
    <property type="entry name" value="Rieske_Fe-S_prot_C"/>
</dbReference>
<dbReference type="EC" id="7.1.1.8" evidence="11"/>
<dbReference type="Pfam" id="PF00355">
    <property type="entry name" value="Rieske"/>
    <property type="match status" value="1"/>
</dbReference>
<dbReference type="PROSITE" id="PS51296">
    <property type="entry name" value="RIESKE"/>
    <property type="match status" value="1"/>
</dbReference>
<dbReference type="EMBL" id="CASHTH010003379">
    <property type="protein sequence ID" value="CAI8044155.1"/>
    <property type="molecule type" value="Genomic_DNA"/>
</dbReference>
<dbReference type="SUPFAM" id="SSF81502">
    <property type="entry name" value="ISP transmembrane anchor"/>
    <property type="match status" value="1"/>
</dbReference>
<feature type="domain" description="Rieske" evidence="13">
    <location>
        <begin position="164"/>
        <end position="232"/>
    </location>
</feature>
<keyword evidence="12" id="KW-0496">Mitochondrion</keyword>
<dbReference type="NCBIfam" id="TIGR01416">
    <property type="entry name" value="Rieske_proteo"/>
    <property type="match status" value="1"/>
</dbReference>
<comment type="caution">
    <text evidence="14">The sequence shown here is derived from an EMBL/GenBank/DDBJ whole genome shotgun (WGS) entry which is preliminary data.</text>
</comment>
<keyword evidence="7" id="KW-0408">Iron</keyword>
<evidence type="ECO:0000313" key="14">
    <source>
        <dbReference type="EMBL" id="CAI8044155.1"/>
    </source>
</evidence>
<reference evidence="14" key="1">
    <citation type="submission" date="2023-03" db="EMBL/GenBank/DDBJ databases">
        <authorList>
            <person name="Steffen K."/>
            <person name="Cardenas P."/>
        </authorList>
    </citation>
    <scope>NUCLEOTIDE SEQUENCE</scope>
</reference>
<organism evidence="14 15">
    <name type="scientific">Geodia barretti</name>
    <name type="common">Barrett's horny sponge</name>
    <dbReference type="NCBI Taxonomy" id="519541"/>
    <lineage>
        <taxon>Eukaryota</taxon>
        <taxon>Metazoa</taxon>
        <taxon>Porifera</taxon>
        <taxon>Demospongiae</taxon>
        <taxon>Heteroscleromorpha</taxon>
        <taxon>Tetractinellida</taxon>
        <taxon>Astrophorina</taxon>
        <taxon>Geodiidae</taxon>
        <taxon>Geodia</taxon>
    </lineage>
</organism>
<keyword evidence="15" id="KW-1185">Reference proteome</keyword>
<evidence type="ECO:0000256" key="4">
    <source>
        <dbReference type="ARBA" id="ARBA00022714"/>
    </source>
</evidence>
<comment type="similarity">
    <text evidence="2">Belongs to the Rieske iron-sulfur protein family.</text>
</comment>
<evidence type="ECO:0000256" key="6">
    <source>
        <dbReference type="ARBA" id="ARBA00022989"/>
    </source>
</evidence>
<proteinExistence type="inferred from homology"/>
<dbReference type="InterPro" id="IPR014349">
    <property type="entry name" value="Rieske_Fe-S_prot"/>
</dbReference>
<keyword evidence="3" id="KW-0812">Transmembrane</keyword>
<dbReference type="InterPro" id="IPR037008">
    <property type="entry name" value="bc1_Rieske_TM_sf"/>
</dbReference>
<dbReference type="InterPro" id="IPR004192">
    <property type="entry name" value="Rieske_TM"/>
</dbReference>
<keyword evidence="6" id="KW-1133">Transmembrane helix</keyword>
<dbReference type="PRINTS" id="PR00162">
    <property type="entry name" value="RIESKE"/>
</dbReference>
<comment type="subcellular location">
    <subcellularLocation>
        <location evidence="1">Membrane</location>
        <topology evidence="1">Single-pass membrane protein</topology>
    </subcellularLocation>
    <subcellularLocation>
        <location evidence="12">Mitochondrion inner membrane</location>
    </subcellularLocation>
</comment>
<keyword evidence="11" id="KW-0813">Transport</keyword>
<dbReference type="GO" id="GO:0046872">
    <property type="term" value="F:metal ion binding"/>
    <property type="evidence" value="ECO:0007669"/>
    <property type="project" value="UniProtKB-KW"/>
</dbReference>
<evidence type="ECO:0000259" key="13">
    <source>
        <dbReference type="PROSITE" id="PS51296"/>
    </source>
</evidence>